<evidence type="ECO:0000313" key="7">
    <source>
        <dbReference type="Proteomes" id="UP000077412"/>
    </source>
</evidence>
<dbReference type="InterPro" id="IPR047640">
    <property type="entry name" value="RpiR-like"/>
</dbReference>
<evidence type="ECO:0000256" key="3">
    <source>
        <dbReference type="ARBA" id="ARBA00023163"/>
    </source>
</evidence>
<evidence type="ECO:0000256" key="2">
    <source>
        <dbReference type="ARBA" id="ARBA00023125"/>
    </source>
</evidence>
<dbReference type="Gene3D" id="3.40.50.10490">
    <property type="entry name" value="Glucose-6-phosphate isomerase like protein, domain 1"/>
    <property type="match status" value="1"/>
</dbReference>
<keyword evidence="7" id="KW-1185">Reference proteome</keyword>
<keyword evidence="2" id="KW-0238">DNA-binding</keyword>
<name>A0A1B1Z9S9_9BACL</name>
<dbReference type="Pfam" id="PF01380">
    <property type="entry name" value="SIS"/>
    <property type="match status" value="1"/>
</dbReference>
<dbReference type="Gene3D" id="1.10.10.10">
    <property type="entry name" value="Winged helix-like DNA-binding domain superfamily/Winged helix DNA-binding domain"/>
    <property type="match status" value="1"/>
</dbReference>
<evidence type="ECO:0000256" key="1">
    <source>
        <dbReference type="ARBA" id="ARBA00023015"/>
    </source>
</evidence>
<dbReference type="AlphaFoldDB" id="A0A1B1Z9S9"/>
<dbReference type="InterPro" id="IPR001347">
    <property type="entry name" value="SIS_dom"/>
</dbReference>
<evidence type="ECO:0000259" key="5">
    <source>
        <dbReference type="PROSITE" id="PS51464"/>
    </source>
</evidence>
<keyword evidence="3" id="KW-0804">Transcription</keyword>
<dbReference type="RefSeq" id="WP_066293927.1">
    <property type="nucleotide sequence ID" value="NZ_CP016761.1"/>
</dbReference>
<dbReference type="Proteomes" id="UP000077412">
    <property type="component" value="Chromosome"/>
</dbReference>
<dbReference type="EMBL" id="CP016761">
    <property type="protein sequence ID" value="ANX14139.1"/>
    <property type="molecule type" value="Genomic_DNA"/>
</dbReference>
<feature type="domain" description="HTH rpiR-type" evidence="4">
    <location>
        <begin position="4"/>
        <end position="80"/>
    </location>
</feature>
<dbReference type="GO" id="GO:0003700">
    <property type="term" value="F:DNA-binding transcription factor activity"/>
    <property type="evidence" value="ECO:0007669"/>
    <property type="project" value="InterPro"/>
</dbReference>
<dbReference type="PANTHER" id="PTHR30514">
    <property type="entry name" value="GLUCOKINASE"/>
    <property type="match status" value="1"/>
</dbReference>
<dbReference type="InterPro" id="IPR000281">
    <property type="entry name" value="HTH_RpiR"/>
</dbReference>
<evidence type="ECO:0000259" key="4">
    <source>
        <dbReference type="PROSITE" id="PS51071"/>
    </source>
</evidence>
<dbReference type="CDD" id="cd05013">
    <property type="entry name" value="SIS_RpiR"/>
    <property type="match status" value="1"/>
</dbReference>
<evidence type="ECO:0000313" key="6">
    <source>
        <dbReference type="EMBL" id="ANX14139.1"/>
    </source>
</evidence>
<dbReference type="InterPro" id="IPR046348">
    <property type="entry name" value="SIS_dom_sf"/>
</dbReference>
<dbReference type="InterPro" id="IPR009057">
    <property type="entry name" value="Homeodomain-like_sf"/>
</dbReference>
<sequence length="282" mass="31399">MNHLSCILRIKSSYFSFSEKEKQIADYVLKDPKQMVHKSINQVADDLDVADATVFRFCKRLGYKGYQAMKIALAADIVTPIKDIHEQILESDAEIDIASKVVKSNIRTLEETLNILNSDVLDRAVSVLNAARKIDFYGNGGSGVIAMDAHHKFIRTGKSSSAYSDTHMQLMSASQLTEKDAAVFISHSGTNKDLLEVLSVAKENGAVCIAITNYATTPLSKQADLVFYTVSEETAYRSEALSSRIAQLTIVDLLFVNFMMKNKDRVQDSIQRMRNAISIKKM</sequence>
<proteinExistence type="predicted"/>
<keyword evidence="1" id="KW-0805">Transcription regulation</keyword>
<dbReference type="KEGG" id="far:ABE41_019170"/>
<dbReference type="GO" id="GO:0003677">
    <property type="term" value="F:DNA binding"/>
    <property type="evidence" value="ECO:0007669"/>
    <property type="project" value="UniProtKB-KW"/>
</dbReference>
<dbReference type="InterPro" id="IPR035472">
    <property type="entry name" value="RpiR-like_SIS"/>
</dbReference>
<reference evidence="6 7" key="1">
    <citation type="submission" date="2016-08" db="EMBL/GenBank/DDBJ databases">
        <title>Complete genome sequence of Fictibacillus arsenicus G25-54, a strain with toxicity to nematodes and a potential arsenic-resistance activity.</title>
        <authorList>
            <person name="Zheng Z."/>
        </authorList>
    </citation>
    <scope>NUCLEOTIDE SEQUENCE [LARGE SCALE GENOMIC DNA]</scope>
    <source>
        <strain evidence="6 7">G25-54</strain>
    </source>
</reference>
<dbReference type="InterPro" id="IPR036388">
    <property type="entry name" value="WH-like_DNA-bd_sf"/>
</dbReference>
<dbReference type="GO" id="GO:1901135">
    <property type="term" value="P:carbohydrate derivative metabolic process"/>
    <property type="evidence" value="ECO:0007669"/>
    <property type="project" value="InterPro"/>
</dbReference>
<dbReference type="PANTHER" id="PTHR30514:SF1">
    <property type="entry name" value="HTH-TYPE TRANSCRIPTIONAL REGULATOR HEXR-RELATED"/>
    <property type="match status" value="1"/>
</dbReference>
<dbReference type="GO" id="GO:0097367">
    <property type="term" value="F:carbohydrate derivative binding"/>
    <property type="evidence" value="ECO:0007669"/>
    <property type="project" value="InterPro"/>
</dbReference>
<accession>A0A1B1Z9S9</accession>
<dbReference type="SUPFAM" id="SSF46689">
    <property type="entry name" value="Homeodomain-like"/>
    <property type="match status" value="1"/>
</dbReference>
<feature type="domain" description="SIS" evidence="5">
    <location>
        <begin position="124"/>
        <end position="264"/>
    </location>
</feature>
<dbReference type="PROSITE" id="PS51071">
    <property type="entry name" value="HTH_RPIR"/>
    <property type="match status" value="1"/>
</dbReference>
<dbReference type="SUPFAM" id="SSF53697">
    <property type="entry name" value="SIS domain"/>
    <property type="match status" value="1"/>
</dbReference>
<dbReference type="PROSITE" id="PS51464">
    <property type="entry name" value="SIS"/>
    <property type="match status" value="1"/>
</dbReference>
<organism evidence="6 7">
    <name type="scientific">Fictibacillus arsenicus</name>
    <dbReference type="NCBI Taxonomy" id="255247"/>
    <lineage>
        <taxon>Bacteria</taxon>
        <taxon>Bacillati</taxon>
        <taxon>Bacillota</taxon>
        <taxon>Bacilli</taxon>
        <taxon>Bacillales</taxon>
        <taxon>Fictibacillaceae</taxon>
        <taxon>Fictibacillus</taxon>
    </lineage>
</organism>
<dbReference type="Pfam" id="PF01418">
    <property type="entry name" value="HTH_6"/>
    <property type="match status" value="1"/>
</dbReference>
<protein>
    <submittedName>
        <fullName evidence="6">RpiR family transcriptional regulator</fullName>
    </submittedName>
</protein>
<dbReference type="OrthoDB" id="3684496at2"/>
<gene>
    <name evidence="6" type="ORF">ABE41_019170</name>
</gene>
<dbReference type="STRING" id="255247.ABE41_019170"/>